<evidence type="ECO:0000256" key="2">
    <source>
        <dbReference type="ARBA" id="ARBA00022801"/>
    </source>
</evidence>
<comment type="similarity">
    <text evidence="1">Belongs to the amidase family.</text>
</comment>
<name>A0AAI8W2D4_9PEZI</name>
<dbReference type="EMBL" id="CAVMBE010000002">
    <property type="protein sequence ID" value="CAK3787302.1"/>
    <property type="molecule type" value="Genomic_DNA"/>
</dbReference>
<evidence type="ECO:0000256" key="1">
    <source>
        <dbReference type="ARBA" id="ARBA00009199"/>
    </source>
</evidence>
<dbReference type="PIRSF" id="PIRSF001221">
    <property type="entry name" value="Amidase_fungi"/>
    <property type="match status" value="1"/>
</dbReference>
<dbReference type="AlphaFoldDB" id="A0AAI8W2D4"/>
<evidence type="ECO:0000259" key="5">
    <source>
        <dbReference type="Pfam" id="PF01425"/>
    </source>
</evidence>
<evidence type="ECO:0000256" key="3">
    <source>
        <dbReference type="PIRSR" id="PIRSR001221-1"/>
    </source>
</evidence>
<dbReference type="PANTHER" id="PTHR46072">
    <property type="entry name" value="AMIDASE-RELATED-RELATED"/>
    <property type="match status" value="1"/>
</dbReference>
<sequence length="574" mass="64097">MSTRLTDRLQAIVPMAKRTLRVIQTVPVPKGTDSFERQREKLIQELNESIPVEYHLPQDIIDNAPTDVTSIPSSCGILCEEEIRITEDHDATSLAEAIARKRYTAVAVAKAFAKRAAIAHQLTCCLTQYFMEEALERARYLDDYLEKEGRPIGPLHGVPVSVKEHMMLAGHYSSYGYLSTRTYNDRDSLLIKDLRAAGAVFYCKTNQPQGIMHLETDSWYGRTNNPYNINLSSGGSTGGESALIALKGSVLGPGTDIGGSIRAPSAFCGIFGFKPTTYTLSMQDFIPLGFPAELNVLCSTGPMARSLRDMQLFMTVLKSANQHMHDPRIVPIPWNPTPELPKPIRIGVMWNDTMITPQPPVLKALEWVTTKLQGNPYFDLKPFTPYNVPSAIQNIGEAYWPDMGLPTKESLAETGEPMHPLTLSCLAPVTPSTSEKPATRITQMRLLRDAYRSQFLASYNAQEIDYVLSPCYVGPASKHDTAEFWNYTALWNYLDYPAVVFPTPYVVTGNETYETGKRQYVELSARCRKVKQDWEADPLGWKGAPVNLQLVGRRWRDSEVLGVLGEMGRVLGFD</sequence>
<evidence type="ECO:0000256" key="4">
    <source>
        <dbReference type="PIRSR" id="PIRSR001221-2"/>
    </source>
</evidence>
<proteinExistence type="inferred from homology"/>
<feature type="domain" description="Amidase" evidence="5">
    <location>
        <begin position="108"/>
        <end position="561"/>
    </location>
</feature>
<dbReference type="Pfam" id="PF01425">
    <property type="entry name" value="Amidase"/>
    <property type="match status" value="1"/>
</dbReference>
<dbReference type="InterPro" id="IPR023631">
    <property type="entry name" value="Amidase_dom"/>
</dbReference>
<evidence type="ECO:0000313" key="7">
    <source>
        <dbReference type="Proteomes" id="UP001296104"/>
    </source>
</evidence>
<feature type="binding site" evidence="4">
    <location>
        <position position="211"/>
    </location>
    <ligand>
        <name>substrate</name>
    </ligand>
</feature>
<feature type="active site" description="Charge relay system" evidence="3">
    <location>
        <position position="163"/>
    </location>
</feature>
<accession>A0AAI8W2D4</accession>
<dbReference type="InterPro" id="IPR036928">
    <property type="entry name" value="AS_sf"/>
</dbReference>
<dbReference type="SUPFAM" id="SSF75304">
    <property type="entry name" value="Amidase signature (AS) enzymes"/>
    <property type="match status" value="1"/>
</dbReference>
<feature type="active site" description="Charge relay system" evidence="3">
    <location>
        <position position="236"/>
    </location>
</feature>
<reference evidence="6" key="1">
    <citation type="submission" date="2023-11" db="EMBL/GenBank/DDBJ databases">
        <authorList>
            <person name="Alioto T."/>
            <person name="Alioto T."/>
            <person name="Gomez Garrido J."/>
        </authorList>
    </citation>
    <scope>NUCLEOTIDE SEQUENCE</scope>
</reference>
<gene>
    <name evidence="6" type="ORF">LECACI_7A000652</name>
</gene>
<keyword evidence="7" id="KW-1185">Reference proteome</keyword>
<keyword evidence="2" id="KW-0378">Hydrolase</keyword>
<evidence type="ECO:0000313" key="6">
    <source>
        <dbReference type="EMBL" id="CAK3787302.1"/>
    </source>
</evidence>
<dbReference type="PANTHER" id="PTHR46072:SF4">
    <property type="entry name" value="AMIDASE C550.07-RELATED"/>
    <property type="match status" value="1"/>
</dbReference>
<comment type="caution">
    <text evidence="6">The sequence shown here is derived from an EMBL/GenBank/DDBJ whole genome shotgun (WGS) entry which is preliminary data.</text>
</comment>
<organism evidence="6 7">
    <name type="scientific">Lecanosticta acicola</name>
    <dbReference type="NCBI Taxonomy" id="111012"/>
    <lineage>
        <taxon>Eukaryota</taxon>
        <taxon>Fungi</taxon>
        <taxon>Dikarya</taxon>
        <taxon>Ascomycota</taxon>
        <taxon>Pezizomycotina</taxon>
        <taxon>Dothideomycetes</taxon>
        <taxon>Dothideomycetidae</taxon>
        <taxon>Mycosphaerellales</taxon>
        <taxon>Mycosphaerellaceae</taxon>
        <taxon>Lecanosticta</taxon>
    </lineage>
</organism>
<protein>
    <submittedName>
        <fullName evidence="6">Amidase signature domain-containing</fullName>
    </submittedName>
</protein>
<feature type="binding site" evidence="4">
    <location>
        <position position="236"/>
    </location>
    <ligand>
        <name>substrate</name>
    </ligand>
</feature>
<dbReference type="Proteomes" id="UP001296104">
    <property type="component" value="Unassembled WGS sequence"/>
</dbReference>
<feature type="binding site" evidence="4">
    <location>
        <begin position="257"/>
        <end position="260"/>
    </location>
    <ligand>
        <name>substrate</name>
    </ligand>
</feature>
<dbReference type="GO" id="GO:0016787">
    <property type="term" value="F:hydrolase activity"/>
    <property type="evidence" value="ECO:0007669"/>
    <property type="project" value="UniProtKB-KW"/>
</dbReference>
<dbReference type="Gene3D" id="3.90.1300.10">
    <property type="entry name" value="Amidase signature (AS) domain"/>
    <property type="match status" value="1"/>
</dbReference>
<feature type="active site" description="Acyl-ester intermediate" evidence="3">
    <location>
        <position position="260"/>
    </location>
</feature>